<organism evidence="1 2">
    <name type="scientific">Giardia intestinalis</name>
    <name type="common">Giardia lamblia</name>
    <dbReference type="NCBI Taxonomy" id="5741"/>
    <lineage>
        <taxon>Eukaryota</taxon>
        <taxon>Metamonada</taxon>
        <taxon>Diplomonadida</taxon>
        <taxon>Hexamitidae</taxon>
        <taxon>Giardiinae</taxon>
        <taxon>Giardia</taxon>
    </lineage>
</organism>
<dbReference type="VEuPathDB" id="GiardiaDB:DHA2_154693"/>
<dbReference type="VEuPathDB" id="GiardiaDB:GL50803_00100969"/>
<dbReference type="AlphaFoldDB" id="V6T7H4"/>
<accession>V6T7H4</accession>
<name>V6T7H4_GIAIN</name>
<protein>
    <submittedName>
        <fullName evidence="1">Uncharacterized protein</fullName>
    </submittedName>
</protein>
<sequence>VGSLSAPAGGPSDTATAIYRSAPRTITPQRCDLSPAFTHPIPIKARGNCAISRPPVGVLLSRPSPVQLIKESKNGCLLLLAATHQPDGRPVAY</sequence>
<evidence type="ECO:0000313" key="1">
    <source>
        <dbReference type="EMBL" id="ESU34674.1"/>
    </source>
</evidence>
<evidence type="ECO:0000313" key="2">
    <source>
        <dbReference type="Proteomes" id="UP000018320"/>
    </source>
</evidence>
<dbReference type="Proteomes" id="UP000018320">
    <property type="component" value="Unassembled WGS sequence"/>
</dbReference>
<reference evidence="1 2" key="2">
    <citation type="journal article" date="2013" name="Genome Biol. Evol.">
        <title>Genome sequencing of Giardia lamblia genotypes A2 and B isolates (DH and GS) and comparative analysis with the genomes of genotypes A1 and E (WB and Pig).</title>
        <authorList>
            <person name="Adam R.D."/>
            <person name="Dahlstrom E.W."/>
            <person name="Martens C.A."/>
            <person name="Bruno D.P."/>
            <person name="Barbian K.D."/>
            <person name="Ricklefs S.M."/>
            <person name="Hernandez M.M."/>
            <person name="Narla N.P."/>
            <person name="Patel R.B."/>
            <person name="Porcella S.F."/>
            <person name="Nash T.E."/>
        </authorList>
    </citation>
    <scope>NUCLEOTIDE SEQUENCE [LARGE SCALE GENOMIC DNA]</scope>
    <source>
        <strain evidence="1 2">DH</strain>
    </source>
</reference>
<dbReference type="EMBL" id="AHGT01000202">
    <property type="protein sequence ID" value="ESU34674.1"/>
    <property type="molecule type" value="Genomic_DNA"/>
</dbReference>
<gene>
    <name evidence="1" type="ORF">DHA2_154693</name>
</gene>
<reference evidence="2" key="1">
    <citation type="submission" date="2012-02" db="EMBL/GenBank/DDBJ databases">
        <title>Genome sequencing of Giardia lamblia Genotypes A2 and B isolates (DH and GS) and comparative analysis with the genomes of Genotypes A1 and E (WB and Pig).</title>
        <authorList>
            <person name="Adam R."/>
            <person name="Dahlstrom E."/>
            <person name="Martens C."/>
            <person name="Bruno D."/>
            <person name="Barbian K."/>
            <person name="Porcella S.F."/>
            <person name="Nash T."/>
        </authorList>
    </citation>
    <scope>NUCLEOTIDE SEQUENCE</scope>
    <source>
        <strain evidence="2">DH</strain>
    </source>
</reference>
<feature type="non-terminal residue" evidence="1">
    <location>
        <position position="1"/>
    </location>
</feature>
<proteinExistence type="predicted"/>
<comment type="caution">
    <text evidence="1">The sequence shown here is derived from an EMBL/GenBank/DDBJ whole genome shotgun (WGS) entry which is preliminary data.</text>
</comment>